<dbReference type="InterPro" id="IPR011990">
    <property type="entry name" value="TPR-like_helical_dom_sf"/>
</dbReference>
<feature type="compositionally biased region" description="Acidic residues" evidence="2">
    <location>
        <begin position="324"/>
        <end position="351"/>
    </location>
</feature>
<dbReference type="KEGG" id="acan:ACA1_369570"/>
<evidence type="ECO:0000256" key="1">
    <source>
        <dbReference type="PROSITE-ProRule" id="PRU00339"/>
    </source>
</evidence>
<dbReference type="CDD" id="cd24142">
    <property type="entry name" value="ACL4-like"/>
    <property type="match status" value="1"/>
</dbReference>
<dbReference type="PANTHER" id="PTHR28654:SF1">
    <property type="entry name" value="AXIN INTERACTOR, DORSALIZATION-ASSOCIATED PROTEIN"/>
    <property type="match status" value="1"/>
</dbReference>
<dbReference type="Pfam" id="PF13174">
    <property type="entry name" value="TPR_6"/>
    <property type="match status" value="1"/>
</dbReference>
<dbReference type="Pfam" id="PF14559">
    <property type="entry name" value="TPR_19"/>
    <property type="match status" value="1"/>
</dbReference>
<dbReference type="GeneID" id="14919037"/>
<dbReference type="Gene3D" id="1.25.40.10">
    <property type="entry name" value="Tetratricopeptide repeat domain"/>
    <property type="match status" value="2"/>
</dbReference>
<dbReference type="VEuPathDB" id="AmoebaDB:ACA1_369570"/>
<dbReference type="RefSeq" id="XP_004340234.1">
    <property type="nucleotide sequence ID" value="XM_004340186.1"/>
</dbReference>
<organism evidence="3 4">
    <name type="scientific">Acanthamoeba castellanii (strain ATCC 30010 / Neff)</name>
    <dbReference type="NCBI Taxonomy" id="1257118"/>
    <lineage>
        <taxon>Eukaryota</taxon>
        <taxon>Amoebozoa</taxon>
        <taxon>Discosea</taxon>
        <taxon>Longamoebia</taxon>
        <taxon>Centramoebida</taxon>
        <taxon>Acanthamoebidae</taxon>
        <taxon>Acanthamoeba</taxon>
    </lineage>
</organism>
<reference evidence="3 4" key="1">
    <citation type="journal article" date="2013" name="Genome Biol.">
        <title>Genome of Acanthamoeba castellanii highlights extensive lateral gene transfer and early evolution of tyrosine kinase signaling.</title>
        <authorList>
            <person name="Clarke M."/>
            <person name="Lohan A.J."/>
            <person name="Liu B."/>
            <person name="Lagkouvardos I."/>
            <person name="Roy S."/>
            <person name="Zafar N."/>
            <person name="Bertelli C."/>
            <person name="Schilde C."/>
            <person name="Kianianmomeni A."/>
            <person name="Burglin T.R."/>
            <person name="Frech C."/>
            <person name="Turcotte B."/>
            <person name="Kopec K.O."/>
            <person name="Synnott J.M."/>
            <person name="Choo C."/>
            <person name="Paponov I."/>
            <person name="Finkler A."/>
            <person name="Soon Heng Tan C."/>
            <person name="Hutchins A.P."/>
            <person name="Weinmeier T."/>
            <person name="Rattei T."/>
            <person name="Chu J.S."/>
            <person name="Gimenez G."/>
            <person name="Irimia M."/>
            <person name="Rigden D.J."/>
            <person name="Fitzpatrick D.A."/>
            <person name="Lorenzo-Morales J."/>
            <person name="Bateman A."/>
            <person name="Chiu C.H."/>
            <person name="Tang P."/>
            <person name="Hegemann P."/>
            <person name="Fromm H."/>
            <person name="Raoult D."/>
            <person name="Greub G."/>
            <person name="Miranda-Saavedra D."/>
            <person name="Chen N."/>
            <person name="Nash P."/>
            <person name="Ginger M.L."/>
            <person name="Horn M."/>
            <person name="Schaap P."/>
            <person name="Caler L."/>
            <person name="Loftus B."/>
        </authorList>
    </citation>
    <scope>NUCLEOTIDE SEQUENCE [LARGE SCALE GENOMIC DNA]</scope>
    <source>
        <strain evidence="3 4">Neff</strain>
    </source>
</reference>
<dbReference type="Proteomes" id="UP000011083">
    <property type="component" value="Unassembled WGS sequence"/>
</dbReference>
<feature type="region of interest" description="Disordered" evidence="2">
    <location>
        <begin position="313"/>
        <end position="359"/>
    </location>
</feature>
<feature type="compositionally biased region" description="Basic residues" evidence="2">
    <location>
        <begin position="1"/>
        <end position="16"/>
    </location>
</feature>
<protein>
    <submittedName>
        <fullName evidence="3">Tetratricopeptide repeat domain containing protein</fullName>
    </submittedName>
</protein>
<dbReference type="OrthoDB" id="1914839at2759"/>
<dbReference type="SUPFAM" id="SSF48452">
    <property type="entry name" value="TPR-like"/>
    <property type="match status" value="1"/>
</dbReference>
<dbReference type="AlphaFoldDB" id="L8GY79"/>
<gene>
    <name evidence="3" type="ORF">ACA1_369570</name>
</gene>
<feature type="repeat" description="TPR" evidence="1">
    <location>
        <begin position="63"/>
        <end position="96"/>
    </location>
</feature>
<dbReference type="PROSITE" id="PS50005">
    <property type="entry name" value="TPR"/>
    <property type="match status" value="2"/>
</dbReference>
<name>L8GY79_ACACF</name>
<accession>L8GY79</accession>
<feature type="region of interest" description="Disordered" evidence="2">
    <location>
        <begin position="1"/>
        <end position="26"/>
    </location>
</feature>
<evidence type="ECO:0000313" key="3">
    <source>
        <dbReference type="EMBL" id="ELR18214.1"/>
    </source>
</evidence>
<dbReference type="InterPro" id="IPR019734">
    <property type="entry name" value="TPR_rpt"/>
</dbReference>
<dbReference type="GO" id="GO:0016020">
    <property type="term" value="C:membrane"/>
    <property type="evidence" value="ECO:0007669"/>
    <property type="project" value="TreeGrafter"/>
</dbReference>
<proteinExistence type="predicted"/>
<dbReference type="SMART" id="SM00028">
    <property type="entry name" value="TPR"/>
    <property type="match status" value="4"/>
</dbReference>
<evidence type="ECO:0000256" key="2">
    <source>
        <dbReference type="SAM" id="MobiDB-lite"/>
    </source>
</evidence>
<evidence type="ECO:0000313" key="4">
    <source>
        <dbReference type="Proteomes" id="UP000011083"/>
    </source>
</evidence>
<keyword evidence="4" id="KW-1185">Reference proteome</keyword>
<dbReference type="GO" id="GO:0035091">
    <property type="term" value="F:phosphatidylinositol binding"/>
    <property type="evidence" value="ECO:0007669"/>
    <property type="project" value="TreeGrafter"/>
</dbReference>
<dbReference type="STRING" id="1257118.L8GY79"/>
<dbReference type="EMBL" id="KB007960">
    <property type="protein sequence ID" value="ELR18214.1"/>
    <property type="molecule type" value="Genomic_DNA"/>
</dbReference>
<feature type="repeat" description="TPR" evidence="1">
    <location>
        <begin position="29"/>
        <end position="62"/>
    </location>
</feature>
<keyword evidence="1" id="KW-0802">TPR repeat</keyword>
<dbReference type="OMA" id="ETYMTDL"/>
<dbReference type="PANTHER" id="PTHR28654">
    <property type="entry name" value="AXIN INTERACTOR, DORSALIZATION-ASSOCIATED PROTEIN"/>
    <property type="match status" value="1"/>
</dbReference>
<sequence length="359" mass="39976">MEGRGGGKKGGKAKRGVAKEKDDGSSYPAQALIKKAEELVEEYNYELAQRFYEKALSQEPSNTQALGGYAEVLMQLGEADEAYRALMRCIELSPEGDGTPYLNLAQISEGLEALGYYNKGIELLVKKRAALFVEEGETSEKVLELNVQIASAFCAAAEIYLTDACFEENAESECERFVSEALKYDPENPEVHQTMASLRISQNRKDDALRSLTHGHQLWAHIEEDEAKPEYEFRTNTAKLFLELGQHETARQILEVLVEEHDAIAEVWYLLHLALVPTDVELAVEAITQAKELIDEELENADHPELNELQERINTALAGLPQLPEEEEGDAVEEDEEDGEDGEDDDDDDNGGGDMTEGY</sequence>